<organism evidence="1 2">
    <name type="scientific">Anopheles culicifacies</name>
    <dbReference type="NCBI Taxonomy" id="139723"/>
    <lineage>
        <taxon>Eukaryota</taxon>
        <taxon>Metazoa</taxon>
        <taxon>Ecdysozoa</taxon>
        <taxon>Arthropoda</taxon>
        <taxon>Hexapoda</taxon>
        <taxon>Insecta</taxon>
        <taxon>Pterygota</taxon>
        <taxon>Neoptera</taxon>
        <taxon>Endopterygota</taxon>
        <taxon>Diptera</taxon>
        <taxon>Nematocera</taxon>
        <taxon>Culicoidea</taxon>
        <taxon>Culicidae</taxon>
        <taxon>Anophelinae</taxon>
        <taxon>Anopheles</taxon>
        <taxon>culicifacies species complex</taxon>
    </lineage>
</organism>
<keyword evidence="2" id="KW-1185">Reference proteome</keyword>
<name>A0A182M162_9DIPT</name>
<dbReference type="EMBL" id="AXCM01003386">
    <property type="status" value="NOT_ANNOTATED_CDS"/>
    <property type="molecule type" value="Genomic_DNA"/>
</dbReference>
<protein>
    <submittedName>
        <fullName evidence="1">Uncharacterized protein</fullName>
    </submittedName>
</protein>
<dbReference type="VEuPathDB" id="VectorBase:ACUA006942"/>
<proteinExistence type="predicted"/>
<reference evidence="1" key="2">
    <citation type="submission" date="2020-05" db="UniProtKB">
        <authorList>
            <consortium name="EnsemblMetazoa"/>
        </authorList>
    </citation>
    <scope>IDENTIFICATION</scope>
    <source>
        <strain evidence="1">A-37</strain>
    </source>
</reference>
<sequence length="127" mass="14808">MKLLAKRTESSPKCGRVKTILGSCCRNEKLCILSERQVKKYFELLDMDHEICEEEDPGDDFESDVEDYYNDPENPEELFYVQSLRRITHQYTNTTERLGGRVDNDAGLRSGRTELRIPFGQFSCMQE</sequence>
<reference evidence="2" key="1">
    <citation type="submission" date="2013-09" db="EMBL/GenBank/DDBJ databases">
        <title>The Genome Sequence of Anopheles culicifacies species A.</title>
        <authorList>
            <consortium name="The Broad Institute Genomics Platform"/>
            <person name="Neafsey D.E."/>
            <person name="Besansky N."/>
            <person name="Howell P."/>
            <person name="Walton C."/>
            <person name="Young S.K."/>
            <person name="Zeng Q."/>
            <person name="Gargeya S."/>
            <person name="Fitzgerald M."/>
            <person name="Haas B."/>
            <person name="Abouelleil A."/>
            <person name="Allen A.W."/>
            <person name="Alvarado L."/>
            <person name="Arachchi H.M."/>
            <person name="Berlin A.M."/>
            <person name="Chapman S.B."/>
            <person name="Gainer-Dewar J."/>
            <person name="Goldberg J."/>
            <person name="Griggs A."/>
            <person name="Gujja S."/>
            <person name="Hansen M."/>
            <person name="Howarth C."/>
            <person name="Imamovic A."/>
            <person name="Ireland A."/>
            <person name="Larimer J."/>
            <person name="McCowan C."/>
            <person name="Murphy C."/>
            <person name="Pearson M."/>
            <person name="Poon T.W."/>
            <person name="Priest M."/>
            <person name="Roberts A."/>
            <person name="Saif S."/>
            <person name="Shea T."/>
            <person name="Sisk P."/>
            <person name="Sykes S."/>
            <person name="Wortman J."/>
            <person name="Nusbaum C."/>
            <person name="Birren B."/>
        </authorList>
    </citation>
    <scope>NUCLEOTIDE SEQUENCE [LARGE SCALE GENOMIC DNA]</scope>
    <source>
        <strain evidence="2">A-37</strain>
    </source>
</reference>
<dbReference type="AlphaFoldDB" id="A0A182M162"/>
<dbReference type="EnsemblMetazoa" id="ACUA006942-RA">
    <property type="protein sequence ID" value="ACUA006942-PA"/>
    <property type="gene ID" value="ACUA006942"/>
</dbReference>
<accession>A0A182M162</accession>
<dbReference type="Proteomes" id="UP000075883">
    <property type="component" value="Unassembled WGS sequence"/>
</dbReference>
<evidence type="ECO:0000313" key="2">
    <source>
        <dbReference type="Proteomes" id="UP000075883"/>
    </source>
</evidence>
<evidence type="ECO:0000313" key="1">
    <source>
        <dbReference type="EnsemblMetazoa" id="ACUA006942-PA"/>
    </source>
</evidence>